<organism evidence="2">
    <name type="scientific">freshwater metagenome</name>
    <dbReference type="NCBI Taxonomy" id="449393"/>
    <lineage>
        <taxon>unclassified sequences</taxon>
        <taxon>metagenomes</taxon>
        <taxon>ecological metagenomes</taxon>
    </lineage>
</organism>
<proteinExistence type="predicted"/>
<name>A0A6J6IES6_9ZZZZ</name>
<reference evidence="2" key="1">
    <citation type="submission" date="2020-05" db="EMBL/GenBank/DDBJ databases">
        <authorList>
            <person name="Chiriac C."/>
            <person name="Salcher M."/>
            <person name="Ghai R."/>
            <person name="Kavagutti S V."/>
        </authorList>
    </citation>
    <scope>NUCLEOTIDE SEQUENCE</scope>
</reference>
<dbReference type="AlphaFoldDB" id="A0A6J6IES6"/>
<dbReference type="PANTHER" id="PTHR42839">
    <property type="entry name" value="ISOCHORISMATE SYNTHASE ENTC"/>
    <property type="match status" value="1"/>
</dbReference>
<dbReference type="SUPFAM" id="SSF56322">
    <property type="entry name" value="ADC synthase"/>
    <property type="match status" value="1"/>
</dbReference>
<dbReference type="InterPro" id="IPR015890">
    <property type="entry name" value="Chorismate_C"/>
</dbReference>
<dbReference type="PANTHER" id="PTHR42839:SF2">
    <property type="entry name" value="ISOCHORISMATE SYNTHASE ENTC"/>
    <property type="match status" value="1"/>
</dbReference>
<sequence length="435" mass="46149">MALNVVTRELSTQNFELLKHLPKNPMTYVRGGDGLVGWGEAARLESRLPAGRMSDLAAQWRSLCADAEIENQMQLPGTGLVAFGSFAFADHSLASSVLIVPRIILGSRDGRVWLTTVSDSEQTDDLAAAEDFWSHPVEYPTNRSVVFEGGNTNTDKYLDLVATAVKKIAAGDLSKVVLSRDIQATLPKDFDLRTVLQKLALQYPTCWVYSVDGMFGASPELLVRVAHAQVSARVLAGTAGRGTDPGVDQAIAVALAASSKNTAEHAFAVDSLVKSLEPFCTHVDADSVPFSLALPNVWHLASDVHGVLREDASVLDVAAALHPTAAVAGTPTNIAQDLISELEQNDRGRYAGPVGWIGSDGDGEWAIALRGAQIEYSGGAQIENSGGAQIELAGGAQEPARIRAFAGGGIVAESEPDAELAETELKFRPIREALS</sequence>
<gene>
    <name evidence="2" type="ORF">UFOPK1909_00485</name>
</gene>
<evidence type="ECO:0000259" key="1">
    <source>
        <dbReference type="Pfam" id="PF00425"/>
    </source>
</evidence>
<dbReference type="Gene3D" id="3.60.120.10">
    <property type="entry name" value="Anthranilate synthase"/>
    <property type="match status" value="1"/>
</dbReference>
<dbReference type="EMBL" id="CAEZVD010000034">
    <property type="protein sequence ID" value="CAB4619908.1"/>
    <property type="molecule type" value="Genomic_DNA"/>
</dbReference>
<dbReference type="Pfam" id="PF00425">
    <property type="entry name" value="Chorismate_bind"/>
    <property type="match status" value="1"/>
</dbReference>
<feature type="domain" description="Chorismate-utilising enzyme C-terminal" evidence="1">
    <location>
        <begin position="155"/>
        <end position="426"/>
    </location>
</feature>
<evidence type="ECO:0000313" key="2">
    <source>
        <dbReference type="EMBL" id="CAB4619908.1"/>
    </source>
</evidence>
<accession>A0A6J6IES6</accession>
<protein>
    <submittedName>
        <fullName evidence="2">Unannotated protein</fullName>
    </submittedName>
</protein>
<dbReference type="InterPro" id="IPR005801">
    <property type="entry name" value="ADC_synthase"/>
</dbReference>